<dbReference type="EMBL" id="BSXS01013089">
    <property type="protein sequence ID" value="GMF03530.1"/>
    <property type="molecule type" value="Genomic_DNA"/>
</dbReference>
<comment type="caution">
    <text evidence="1">The sequence shown here is derived from an EMBL/GenBank/DDBJ whole genome shotgun (WGS) entry which is preliminary data.</text>
</comment>
<organism evidence="1 2">
    <name type="scientific">Ambrosiozyma monospora</name>
    <name type="common">Yeast</name>
    <name type="synonym">Endomycopsis monosporus</name>
    <dbReference type="NCBI Taxonomy" id="43982"/>
    <lineage>
        <taxon>Eukaryota</taxon>
        <taxon>Fungi</taxon>
        <taxon>Dikarya</taxon>
        <taxon>Ascomycota</taxon>
        <taxon>Saccharomycotina</taxon>
        <taxon>Pichiomycetes</taxon>
        <taxon>Pichiales</taxon>
        <taxon>Pichiaceae</taxon>
        <taxon>Ambrosiozyma</taxon>
    </lineage>
</organism>
<dbReference type="Proteomes" id="UP001165064">
    <property type="component" value="Unassembled WGS sequence"/>
</dbReference>
<evidence type="ECO:0000313" key="2">
    <source>
        <dbReference type="Proteomes" id="UP001165064"/>
    </source>
</evidence>
<proteinExistence type="predicted"/>
<evidence type="ECO:0000313" key="1">
    <source>
        <dbReference type="EMBL" id="GMF03530.1"/>
    </source>
</evidence>
<reference evidence="1" key="1">
    <citation type="submission" date="2023-04" db="EMBL/GenBank/DDBJ databases">
        <title>Ambrosiozyma monospora NBRC 10751.</title>
        <authorList>
            <person name="Ichikawa N."/>
            <person name="Sato H."/>
            <person name="Tonouchi N."/>
        </authorList>
    </citation>
    <scope>NUCLEOTIDE SEQUENCE</scope>
    <source>
        <strain evidence="1">NBRC 10751</strain>
    </source>
</reference>
<protein>
    <submittedName>
        <fullName evidence="1">Unnamed protein product</fullName>
    </submittedName>
</protein>
<accession>A0ACB5U9T2</accession>
<sequence length="142" mass="15795">MTLVIRGPQSLNYLQKLAVASFSDISSHSSNKLFVSLKSKKLGHTEIKNSLSEFNIGSDVWKPKYQVEPYGPTELRRAIHIENDTKTPVLRMLFPIPTAIVSKLSPKELSLYISSWCSIFGDESDTSINSTLFKLGYIGIGS</sequence>
<name>A0ACB5U9T2_AMBMO</name>
<keyword evidence="2" id="KW-1185">Reference proteome</keyword>
<gene>
    <name evidence="1" type="ORF">Amon02_001181400</name>
</gene>